<evidence type="ECO:0000313" key="1">
    <source>
        <dbReference type="EMBL" id="PJM77295.1"/>
    </source>
</evidence>
<dbReference type="AlphaFoldDB" id="A0A2M9HKG1"/>
<comment type="caution">
    <text evidence="1">The sequence shown here is derived from an EMBL/GenBank/DDBJ whole genome shotgun (WGS) entry which is preliminary data.</text>
</comment>
<protein>
    <submittedName>
        <fullName evidence="1">Nucleotide pyrophosphohydrolase</fullName>
    </submittedName>
</protein>
<dbReference type="CDD" id="cd11537">
    <property type="entry name" value="NTP-PPase_RS21-C6_like"/>
    <property type="match status" value="1"/>
</dbReference>
<dbReference type="OrthoDB" id="9791898at2"/>
<proteinExistence type="predicted"/>
<dbReference type="GO" id="GO:0047429">
    <property type="term" value="F:nucleoside triphosphate diphosphatase activity"/>
    <property type="evidence" value="ECO:0007669"/>
    <property type="project" value="InterPro"/>
</dbReference>
<dbReference type="Pfam" id="PF12643">
    <property type="entry name" value="MazG-like"/>
    <property type="match status" value="1"/>
</dbReference>
<dbReference type="Gene3D" id="1.10.287.1080">
    <property type="entry name" value="MazG-like"/>
    <property type="match status" value="1"/>
</dbReference>
<name>A0A2M9HKG1_9BIFI</name>
<sequence length="117" mass="13389">MISDDTVQSIRKFTAERNWEQFHTPANLAKSICIEAAELLECYQWVPEAPASDTEHAQEELADVLTYCIMMADALGVDMDDIITNKLAKTKLKYPSDAVRNNFNEYEARHHSARLRN</sequence>
<dbReference type="InterPro" id="IPR052555">
    <property type="entry name" value="dCTP_Pyrophosphatase"/>
</dbReference>
<reference evidence="2" key="1">
    <citation type="submission" date="2017-10" db="EMBL/GenBank/DDBJ databases">
        <title>Draft genome sequences of strains TRE 1, TRE 9, TRE H and TRI 7, isolated from tamarins, belonging to four potential novel Bifidobacterium species.</title>
        <authorList>
            <person name="Mattarelli P."/>
            <person name="Modesto M."/>
            <person name="Puglisi E."/>
            <person name="Morelli L."/>
            <person name="Bonetti A."/>
            <person name="Spezio C."/>
            <person name="Sandri C."/>
        </authorList>
    </citation>
    <scope>NUCLEOTIDE SEQUENCE [LARGE SCALE GENOMIC DNA]</scope>
    <source>
        <strain evidence="2">TREH</strain>
    </source>
</reference>
<dbReference type="GO" id="GO:0009143">
    <property type="term" value="P:nucleoside triphosphate catabolic process"/>
    <property type="evidence" value="ECO:0007669"/>
    <property type="project" value="InterPro"/>
</dbReference>
<dbReference type="PANTHER" id="PTHR46523:SF1">
    <property type="entry name" value="DCTP PYROPHOSPHATASE 1"/>
    <property type="match status" value="1"/>
</dbReference>
<evidence type="ECO:0000313" key="2">
    <source>
        <dbReference type="Proteomes" id="UP000229239"/>
    </source>
</evidence>
<keyword evidence="2" id="KW-1185">Reference proteome</keyword>
<dbReference type="RefSeq" id="WP_100494273.1">
    <property type="nucleotide sequence ID" value="NZ_PEBJ01000002.1"/>
</dbReference>
<dbReference type="PIRSF" id="PIRSF029826">
    <property type="entry name" value="UCP029826_pph"/>
    <property type="match status" value="1"/>
</dbReference>
<dbReference type="SUPFAM" id="SSF101386">
    <property type="entry name" value="all-alpha NTP pyrophosphatases"/>
    <property type="match status" value="1"/>
</dbReference>
<dbReference type="Proteomes" id="UP000229239">
    <property type="component" value="Unassembled WGS sequence"/>
</dbReference>
<dbReference type="InterPro" id="IPR025984">
    <property type="entry name" value="DCTPP"/>
</dbReference>
<accession>A0A2M9HKG1</accession>
<dbReference type="EMBL" id="PEBJ01000002">
    <property type="protein sequence ID" value="PJM77295.1"/>
    <property type="molecule type" value="Genomic_DNA"/>
</dbReference>
<dbReference type="PANTHER" id="PTHR46523">
    <property type="entry name" value="DCTP PYROPHOSPHATASE 1"/>
    <property type="match status" value="1"/>
</dbReference>
<gene>
    <name evidence="1" type="ORF">CSQ86_05270</name>
</gene>
<organism evidence="1 2">
    <name type="scientific">Bifidobacterium felsineum</name>
    <dbReference type="NCBI Taxonomy" id="2045440"/>
    <lineage>
        <taxon>Bacteria</taxon>
        <taxon>Bacillati</taxon>
        <taxon>Actinomycetota</taxon>
        <taxon>Actinomycetes</taxon>
        <taxon>Bifidobacteriales</taxon>
        <taxon>Bifidobacteriaceae</taxon>
        <taxon>Bifidobacterium</taxon>
    </lineage>
</organism>
<keyword evidence="1" id="KW-0378">Hydrolase</keyword>